<dbReference type="GO" id="GO:0005829">
    <property type="term" value="C:cytosol"/>
    <property type="evidence" value="ECO:0007669"/>
    <property type="project" value="TreeGrafter"/>
</dbReference>
<evidence type="ECO:0000259" key="1">
    <source>
        <dbReference type="Pfam" id="PF03358"/>
    </source>
</evidence>
<sequence>MAPHLTMKKIIAFGGSTSQSSINKQLATYAAHLFSNAEVEVLDLNDYPLPLFSVDLEKEGIPQAAHDFYAKIGSADVLVVSLAEHNGAYSAAFKNLLDWTSRIQSKNFQNKPMLLMATSPGARGGASVMELAQKRFPYQGAEIVSTFTLPNFYDHLIDGVLSDSYHAELVECVAKFS</sequence>
<dbReference type="InterPro" id="IPR029039">
    <property type="entry name" value="Flavoprotein-like_sf"/>
</dbReference>
<dbReference type="Pfam" id="PF03358">
    <property type="entry name" value="FMN_red"/>
    <property type="match status" value="1"/>
</dbReference>
<dbReference type="AlphaFoldDB" id="A0A1M5F1D3"/>
<evidence type="ECO:0000313" key="2">
    <source>
        <dbReference type="EMBL" id="SHF85363.1"/>
    </source>
</evidence>
<feature type="domain" description="NADPH-dependent FMN reductase-like" evidence="1">
    <location>
        <begin position="9"/>
        <end position="147"/>
    </location>
</feature>
<dbReference type="InterPro" id="IPR005025">
    <property type="entry name" value="FMN_Rdtase-like_dom"/>
</dbReference>
<organism evidence="2 3">
    <name type="scientific">Flavobacterium fontis</name>
    <dbReference type="NCBI Taxonomy" id="1124188"/>
    <lineage>
        <taxon>Bacteria</taxon>
        <taxon>Pseudomonadati</taxon>
        <taxon>Bacteroidota</taxon>
        <taxon>Flavobacteriia</taxon>
        <taxon>Flavobacteriales</taxon>
        <taxon>Flavobacteriaceae</taxon>
        <taxon>Flavobacterium</taxon>
    </lineage>
</organism>
<dbReference type="SUPFAM" id="SSF52218">
    <property type="entry name" value="Flavoproteins"/>
    <property type="match status" value="1"/>
</dbReference>
<accession>A0A1M5F1D3</accession>
<dbReference type="InterPro" id="IPR050712">
    <property type="entry name" value="NAD(P)H-dep_reductase"/>
</dbReference>
<dbReference type="GO" id="GO:0010181">
    <property type="term" value="F:FMN binding"/>
    <property type="evidence" value="ECO:0007669"/>
    <property type="project" value="TreeGrafter"/>
</dbReference>
<dbReference type="PANTHER" id="PTHR30543:SF21">
    <property type="entry name" value="NAD(P)H-DEPENDENT FMN REDUCTASE LOT6"/>
    <property type="match status" value="1"/>
</dbReference>
<dbReference type="Gene3D" id="3.40.50.360">
    <property type="match status" value="1"/>
</dbReference>
<dbReference type="STRING" id="1124188.SAMN05444377_1266"/>
<evidence type="ECO:0000313" key="3">
    <source>
        <dbReference type="Proteomes" id="UP000184147"/>
    </source>
</evidence>
<dbReference type="GO" id="GO:0016491">
    <property type="term" value="F:oxidoreductase activity"/>
    <property type="evidence" value="ECO:0007669"/>
    <property type="project" value="InterPro"/>
</dbReference>
<proteinExistence type="predicted"/>
<protein>
    <submittedName>
        <fullName evidence="2">NAD(P)H-dependent FMN reductase</fullName>
    </submittedName>
</protein>
<dbReference type="Proteomes" id="UP000184147">
    <property type="component" value="Unassembled WGS sequence"/>
</dbReference>
<dbReference type="PANTHER" id="PTHR30543">
    <property type="entry name" value="CHROMATE REDUCTASE"/>
    <property type="match status" value="1"/>
</dbReference>
<name>A0A1M5F1D3_9FLAO</name>
<gene>
    <name evidence="2" type="ORF">SAMN05444377_1266</name>
</gene>
<reference evidence="2 3" key="1">
    <citation type="submission" date="2016-11" db="EMBL/GenBank/DDBJ databases">
        <authorList>
            <person name="Jaros S."/>
            <person name="Januszkiewicz K."/>
            <person name="Wedrychowicz H."/>
        </authorList>
    </citation>
    <scope>NUCLEOTIDE SEQUENCE [LARGE SCALE GENOMIC DNA]</scope>
    <source>
        <strain evidence="2 3">DSM 25660</strain>
    </source>
</reference>
<keyword evidence="3" id="KW-1185">Reference proteome</keyword>
<dbReference type="EMBL" id="FQVQ01000026">
    <property type="protein sequence ID" value="SHF85363.1"/>
    <property type="molecule type" value="Genomic_DNA"/>
</dbReference>